<reference evidence="2 3" key="1">
    <citation type="journal article" date="2021" name="Cell">
        <title>Tracing the genetic footprints of vertebrate landing in non-teleost ray-finned fishes.</title>
        <authorList>
            <person name="Bi X."/>
            <person name="Wang K."/>
            <person name="Yang L."/>
            <person name="Pan H."/>
            <person name="Jiang H."/>
            <person name="Wei Q."/>
            <person name="Fang M."/>
            <person name="Yu H."/>
            <person name="Zhu C."/>
            <person name="Cai Y."/>
            <person name="He Y."/>
            <person name="Gan X."/>
            <person name="Zeng H."/>
            <person name="Yu D."/>
            <person name="Zhu Y."/>
            <person name="Jiang H."/>
            <person name="Qiu Q."/>
            <person name="Yang H."/>
            <person name="Zhang Y.E."/>
            <person name="Wang W."/>
            <person name="Zhu M."/>
            <person name="He S."/>
            <person name="Zhang G."/>
        </authorList>
    </citation>
    <scope>NUCLEOTIDE SEQUENCE [LARGE SCALE GENOMIC DNA]</scope>
    <source>
        <strain evidence="2">Bchr_013</strain>
    </source>
</reference>
<feature type="compositionally biased region" description="Polar residues" evidence="1">
    <location>
        <begin position="69"/>
        <end position="82"/>
    </location>
</feature>
<feature type="compositionally biased region" description="Basic and acidic residues" evidence="1">
    <location>
        <begin position="13"/>
        <end position="25"/>
    </location>
</feature>
<accession>A0A8X7X4J9</accession>
<feature type="non-terminal residue" evidence="2">
    <location>
        <position position="1"/>
    </location>
</feature>
<proteinExistence type="predicted"/>
<keyword evidence="3" id="KW-1185">Reference proteome</keyword>
<protein>
    <submittedName>
        <fullName evidence="2">CC190 protein</fullName>
    </submittedName>
</protein>
<comment type="caution">
    <text evidence="2">The sequence shown here is derived from an EMBL/GenBank/DDBJ whole genome shotgun (WGS) entry which is preliminary data.</text>
</comment>
<feature type="region of interest" description="Disordered" evidence="1">
    <location>
        <begin position="64"/>
        <end position="158"/>
    </location>
</feature>
<dbReference type="PANTHER" id="PTHR36871:SF1">
    <property type="entry name" value="COILED-COIL DOMAIN-CONTAINING PROTEIN 190"/>
    <property type="match status" value="1"/>
</dbReference>
<evidence type="ECO:0000313" key="2">
    <source>
        <dbReference type="EMBL" id="KAG2461685.1"/>
    </source>
</evidence>
<gene>
    <name evidence="2" type="primary">Ccdc190</name>
    <name evidence="2" type="ORF">GTO96_0009052</name>
</gene>
<organism evidence="2 3">
    <name type="scientific">Polypterus senegalus</name>
    <name type="common">Senegal bichir</name>
    <dbReference type="NCBI Taxonomy" id="55291"/>
    <lineage>
        <taxon>Eukaryota</taxon>
        <taxon>Metazoa</taxon>
        <taxon>Chordata</taxon>
        <taxon>Craniata</taxon>
        <taxon>Vertebrata</taxon>
        <taxon>Euteleostomi</taxon>
        <taxon>Actinopterygii</taxon>
        <taxon>Polypteriformes</taxon>
        <taxon>Polypteridae</taxon>
        <taxon>Polypterus</taxon>
    </lineage>
</organism>
<feature type="compositionally biased region" description="Low complexity" evidence="1">
    <location>
        <begin position="146"/>
        <end position="155"/>
    </location>
</feature>
<feature type="non-terminal residue" evidence="2">
    <location>
        <position position="223"/>
    </location>
</feature>
<dbReference type="EMBL" id="JAATIS010004524">
    <property type="protein sequence ID" value="KAG2461685.1"/>
    <property type="molecule type" value="Genomic_DNA"/>
</dbReference>
<feature type="compositionally biased region" description="Basic and acidic residues" evidence="1">
    <location>
        <begin position="121"/>
        <end position="133"/>
    </location>
</feature>
<feature type="region of interest" description="Disordered" evidence="1">
    <location>
        <begin position="1"/>
        <end position="27"/>
    </location>
</feature>
<dbReference type="AlphaFoldDB" id="A0A8X7X4J9"/>
<name>A0A8X7X4J9_POLSE</name>
<dbReference type="OrthoDB" id="10050903at2759"/>
<evidence type="ECO:0000256" key="1">
    <source>
        <dbReference type="SAM" id="MobiDB-lite"/>
    </source>
</evidence>
<dbReference type="PANTHER" id="PTHR36871">
    <property type="entry name" value="COILED-COIL DOMAIN-CONTAINING PROTEIN 190"/>
    <property type="match status" value="1"/>
</dbReference>
<dbReference type="Pfam" id="PF15768">
    <property type="entry name" value="CC190"/>
    <property type="match status" value="2"/>
</dbReference>
<sequence length="223" mass="25050">MQRSRGKNTNDGLTRRFDGEQRDARQAQARLANGLQQLEDARLYHLNNMLREQKHVQQDLRRLKKGTVSGKSSCTPGTQPLQRQHVRASLAGTQASVPRTNSSANRSLQARVEEFINPGKAEPETDSAGHEEGTSDSEVLQEVRSEPSSPVSSLSFDPNVMAPDGHLRTIHVLPSFSEALREARKARYIRHRRPLESERELTMQQIFQRGQSPVNQPPSDGNR</sequence>
<dbReference type="Proteomes" id="UP000886611">
    <property type="component" value="Unassembled WGS sequence"/>
</dbReference>
<feature type="compositionally biased region" description="Polar residues" evidence="1">
    <location>
        <begin position="91"/>
        <end position="108"/>
    </location>
</feature>
<evidence type="ECO:0000313" key="3">
    <source>
        <dbReference type="Proteomes" id="UP000886611"/>
    </source>
</evidence>
<dbReference type="InterPro" id="IPR031525">
    <property type="entry name" value="CC190"/>
</dbReference>